<dbReference type="PIRSF" id="PIRSF000804">
    <property type="entry name" value="DNA_pol_III_b"/>
    <property type="match status" value="1"/>
</dbReference>
<dbReference type="NCBIfam" id="TIGR00663">
    <property type="entry name" value="dnan"/>
    <property type="match status" value="1"/>
</dbReference>
<dbReference type="Proteomes" id="UP000176336">
    <property type="component" value="Unassembled WGS sequence"/>
</dbReference>
<feature type="domain" description="DNA polymerase III beta sliding clamp C-terminal" evidence="12">
    <location>
        <begin position="249"/>
        <end position="368"/>
    </location>
</feature>
<dbReference type="SMART" id="SM00480">
    <property type="entry name" value="POL3Bc"/>
    <property type="match status" value="1"/>
</dbReference>
<dbReference type="Pfam" id="PF00712">
    <property type="entry name" value="DNA_pol3_beta"/>
    <property type="match status" value="1"/>
</dbReference>
<feature type="domain" description="DNA polymerase III beta sliding clamp central" evidence="11">
    <location>
        <begin position="140"/>
        <end position="245"/>
    </location>
</feature>
<evidence type="ECO:0000256" key="2">
    <source>
        <dbReference type="ARBA" id="ARBA00010752"/>
    </source>
</evidence>
<comment type="function">
    <text evidence="9">Confers DNA tethering and processivity to DNA polymerases and other proteins. Acts as a clamp, forming a ring around DNA (a reaction catalyzed by the clamp-loading complex) which diffuses in an ATP-independent manner freely and bidirectionally along dsDNA. Initially characterized for its ability to contact the catalytic subunit of DNA polymerase III (Pol III), a complex, multichain enzyme responsible for most of the replicative synthesis in bacteria; Pol III exhibits 3'-5' exonuclease proofreading activity. The beta chain is required for initiation of replication as well as for processivity of DNA replication.</text>
</comment>
<dbReference type="GO" id="GO:0003677">
    <property type="term" value="F:DNA binding"/>
    <property type="evidence" value="ECO:0007669"/>
    <property type="project" value="UniProtKB-UniRule"/>
</dbReference>
<evidence type="ECO:0000313" key="14">
    <source>
        <dbReference type="Proteomes" id="UP000176336"/>
    </source>
</evidence>
<dbReference type="InterPro" id="IPR022635">
    <property type="entry name" value="DNA_polIII_beta_C"/>
</dbReference>
<evidence type="ECO:0000256" key="7">
    <source>
        <dbReference type="ARBA" id="ARBA00022932"/>
    </source>
</evidence>
<keyword evidence="3 9" id="KW-0963">Cytoplasm</keyword>
<dbReference type="AlphaFoldDB" id="A0A1F5IQK8"/>
<dbReference type="GO" id="GO:0005737">
    <property type="term" value="C:cytoplasm"/>
    <property type="evidence" value="ECO:0007669"/>
    <property type="project" value="UniProtKB-SubCell"/>
</dbReference>
<reference evidence="13 14" key="1">
    <citation type="journal article" date="2016" name="Nat. Commun.">
        <title>Thousands of microbial genomes shed light on interconnected biogeochemical processes in an aquifer system.</title>
        <authorList>
            <person name="Anantharaman K."/>
            <person name="Brown C.T."/>
            <person name="Hug L.A."/>
            <person name="Sharon I."/>
            <person name="Castelle C.J."/>
            <person name="Probst A.J."/>
            <person name="Thomas B.C."/>
            <person name="Singh A."/>
            <person name="Wilkins M.J."/>
            <person name="Karaoz U."/>
            <person name="Brodie E.L."/>
            <person name="Williams K.H."/>
            <person name="Hubbard S.S."/>
            <person name="Banfield J.F."/>
        </authorList>
    </citation>
    <scope>NUCLEOTIDE SEQUENCE [LARGE SCALE GENOMIC DNA]</scope>
</reference>
<keyword evidence="4 9" id="KW-0808">Transferase</keyword>
<dbReference type="Gene3D" id="3.70.10.10">
    <property type="match status" value="1"/>
</dbReference>
<dbReference type="CDD" id="cd00140">
    <property type="entry name" value="beta_clamp"/>
    <property type="match status" value="1"/>
</dbReference>
<gene>
    <name evidence="13" type="ORF">A2871_04145</name>
</gene>
<evidence type="ECO:0000259" key="10">
    <source>
        <dbReference type="Pfam" id="PF00712"/>
    </source>
</evidence>
<protein>
    <recommendedName>
        <fullName evidence="9">Beta sliding clamp</fullName>
    </recommendedName>
</protein>
<accession>A0A1F5IQK8</accession>
<feature type="domain" description="DNA polymerase III beta sliding clamp N-terminal" evidence="10">
    <location>
        <begin position="5"/>
        <end position="122"/>
    </location>
</feature>
<evidence type="ECO:0000313" key="13">
    <source>
        <dbReference type="EMBL" id="OGE18661.1"/>
    </source>
</evidence>
<comment type="subcellular location">
    <subcellularLocation>
        <location evidence="1 9">Cytoplasm</location>
    </subcellularLocation>
</comment>
<evidence type="ECO:0000259" key="11">
    <source>
        <dbReference type="Pfam" id="PF02767"/>
    </source>
</evidence>
<dbReference type="GO" id="GO:0009360">
    <property type="term" value="C:DNA polymerase III complex"/>
    <property type="evidence" value="ECO:0007669"/>
    <property type="project" value="InterPro"/>
</dbReference>
<proteinExistence type="inferred from homology"/>
<evidence type="ECO:0000256" key="9">
    <source>
        <dbReference type="PIRNR" id="PIRNR000804"/>
    </source>
</evidence>
<organism evidence="13 14">
    <name type="scientific">Candidatus Daviesbacteria bacterium RIFCSPHIGHO2_01_FULL_41_23</name>
    <dbReference type="NCBI Taxonomy" id="1797764"/>
    <lineage>
        <taxon>Bacteria</taxon>
        <taxon>Candidatus Daviesiibacteriota</taxon>
    </lineage>
</organism>
<dbReference type="PANTHER" id="PTHR30478">
    <property type="entry name" value="DNA POLYMERASE III SUBUNIT BETA"/>
    <property type="match status" value="1"/>
</dbReference>
<dbReference type="InterPro" id="IPR022634">
    <property type="entry name" value="DNA_polIII_beta_N"/>
</dbReference>
<evidence type="ECO:0000256" key="8">
    <source>
        <dbReference type="ARBA" id="ARBA00023125"/>
    </source>
</evidence>
<dbReference type="GO" id="GO:0006271">
    <property type="term" value="P:DNA strand elongation involved in DNA replication"/>
    <property type="evidence" value="ECO:0007669"/>
    <property type="project" value="TreeGrafter"/>
</dbReference>
<sequence length="370" mass="39968">MFSFMKFNVLQQDLLPGIQAVARSVGVRSTLPVLGNILLSAEGQKLKISATNLEIGIVKYLNVEVESSGEITVPAKTLVELVSGLGPNKVTLQSEGEMLTVESGKFKATVNGIAAAEFPAIPLSEDKGVSFPKEAFLTSSQILFASAVDEGRPVLTGILTEASDGRLDFVATDGFRLAHRQFDLPKGKMQFKSLIPRRTFEELLRLLSEEEVEEVSIATSQNQNQAVFSIGNTVVSSRLIEGQFPAWGKIIPEKIVARALINKEELLQAIKLAAVFAKNEANVVVLTTKKGLLKIESHAKELGSQENEIEGEIEGEELTIAFNTKFILDAVSNAPSTQIMMEFSGALSAVLIKPVGVAGLQYIVMPVRLS</sequence>
<dbReference type="SUPFAM" id="SSF55979">
    <property type="entry name" value="DNA clamp"/>
    <property type="match status" value="3"/>
</dbReference>
<evidence type="ECO:0000256" key="5">
    <source>
        <dbReference type="ARBA" id="ARBA00022695"/>
    </source>
</evidence>
<comment type="subunit">
    <text evidence="9">Forms a ring-shaped head-to-tail homodimer around DNA.</text>
</comment>
<dbReference type="Gene3D" id="3.10.150.10">
    <property type="entry name" value="DNA Polymerase III, subunit A, domain 2"/>
    <property type="match status" value="1"/>
</dbReference>
<evidence type="ECO:0000256" key="3">
    <source>
        <dbReference type="ARBA" id="ARBA00022490"/>
    </source>
</evidence>
<comment type="similarity">
    <text evidence="2 9">Belongs to the beta sliding clamp family.</text>
</comment>
<evidence type="ECO:0000256" key="1">
    <source>
        <dbReference type="ARBA" id="ARBA00004496"/>
    </source>
</evidence>
<keyword evidence="7 9" id="KW-0239">DNA-directed DNA polymerase</keyword>
<dbReference type="EMBL" id="MFCR01000011">
    <property type="protein sequence ID" value="OGE18661.1"/>
    <property type="molecule type" value="Genomic_DNA"/>
</dbReference>
<evidence type="ECO:0000259" key="12">
    <source>
        <dbReference type="Pfam" id="PF02768"/>
    </source>
</evidence>
<dbReference type="InterPro" id="IPR022637">
    <property type="entry name" value="DNA_polIII_beta_cen"/>
</dbReference>
<dbReference type="GO" id="GO:0003887">
    <property type="term" value="F:DNA-directed DNA polymerase activity"/>
    <property type="evidence" value="ECO:0007669"/>
    <property type="project" value="UniProtKB-UniRule"/>
</dbReference>
<dbReference type="InterPro" id="IPR001001">
    <property type="entry name" value="DNA_polIII_beta"/>
</dbReference>
<keyword evidence="5 9" id="KW-0548">Nucleotidyltransferase</keyword>
<dbReference type="Pfam" id="PF02768">
    <property type="entry name" value="DNA_pol3_beta_3"/>
    <property type="match status" value="1"/>
</dbReference>
<evidence type="ECO:0000256" key="6">
    <source>
        <dbReference type="ARBA" id="ARBA00022705"/>
    </source>
</evidence>
<keyword evidence="6 9" id="KW-0235">DNA replication</keyword>
<dbReference type="PANTHER" id="PTHR30478:SF0">
    <property type="entry name" value="BETA SLIDING CLAMP"/>
    <property type="match status" value="1"/>
</dbReference>
<dbReference type="GO" id="GO:0008408">
    <property type="term" value="F:3'-5' exonuclease activity"/>
    <property type="evidence" value="ECO:0007669"/>
    <property type="project" value="InterPro"/>
</dbReference>
<keyword evidence="8" id="KW-0238">DNA-binding</keyword>
<dbReference type="Pfam" id="PF02767">
    <property type="entry name" value="DNA_pol3_beta_2"/>
    <property type="match status" value="1"/>
</dbReference>
<dbReference type="InterPro" id="IPR046938">
    <property type="entry name" value="DNA_clamp_sf"/>
</dbReference>
<comment type="caution">
    <text evidence="13">The sequence shown here is derived from an EMBL/GenBank/DDBJ whole genome shotgun (WGS) entry which is preliminary data.</text>
</comment>
<evidence type="ECO:0000256" key="4">
    <source>
        <dbReference type="ARBA" id="ARBA00022679"/>
    </source>
</evidence>
<name>A0A1F5IQK8_9BACT</name>